<name>A0A5J4VHK6_9EUKA</name>
<evidence type="ECO:0000313" key="1">
    <source>
        <dbReference type="EMBL" id="KAA6382097.1"/>
    </source>
</evidence>
<dbReference type="Proteomes" id="UP000324800">
    <property type="component" value="Unassembled WGS sequence"/>
</dbReference>
<dbReference type="EMBL" id="SNRW01006966">
    <property type="protein sequence ID" value="KAA6382097.1"/>
    <property type="molecule type" value="Genomic_DNA"/>
</dbReference>
<reference evidence="1 2" key="1">
    <citation type="submission" date="2019-03" db="EMBL/GenBank/DDBJ databases">
        <title>Single cell metagenomics reveals metabolic interactions within the superorganism composed of flagellate Streblomastix strix and complex community of Bacteroidetes bacteria on its surface.</title>
        <authorList>
            <person name="Treitli S.C."/>
            <person name="Kolisko M."/>
            <person name="Husnik F."/>
            <person name="Keeling P."/>
            <person name="Hampl V."/>
        </authorList>
    </citation>
    <scope>NUCLEOTIDE SEQUENCE [LARGE SCALE GENOMIC DNA]</scope>
    <source>
        <strain evidence="1">ST1C</strain>
    </source>
</reference>
<comment type="caution">
    <text evidence="1">The sequence shown here is derived from an EMBL/GenBank/DDBJ whole genome shotgun (WGS) entry which is preliminary data.</text>
</comment>
<accession>A0A5J4VHK6</accession>
<protein>
    <submittedName>
        <fullName evidence="1">Uncharacterized protein</fullName>
    </submittedName>
</protein>
<evidence type="ECO:0000313" key="2">
    <source>
        <dbReference type="Proteomes" id="UP000324800"/>
    </source>
</evidence>
<organism evidence="1 2">
    <name type="scientific">Streblomastix strix</name>
    <dbReference type="NCBI Taxonomy" id="222440"/>
    <lineage>
        <taxon>Eukaryota</taxon>
        <taxon>Metamonada</taxon>
        <taxon>Preaxostyla</taxon>
        <taxon>Oxymonadida</taxon>
        <taxon>Streblomastigidae</taxon>
        <taxon>Streblomastix</taxon>
    </lineage>
</organism>
<sequence length="93" mass="10605">MKLLQNLMSSAGGQVIDDDIISSDTETLILLLNNLQKTRKEEQSKKLLNEIKVSFEEHGLLEEEDSLLFHSDLQDTGVQINAEELKYNLDFLI</sequence>
<proteinExistence type="predicted"/>
<dbReference type="AlphaFoldDB" id="A0A5J4VHK6"/>
<gene>
    <name evidence="1" type="ORF">EZS28_022375</name>
</gene>